<dbReference type="InterPro" id="IPR032710">
    <property type="entry name" value="NTF2-like_dom_sf"/>
</dbReference>
<protein>
    <recommendedName>
        <fullName evidence="4">GPI inositol-deacylase</fullName>
    </recommendedName>
</protein>
<dbReference type="PANTHER" id="PTHR47909:SF2">
    <property type="entry name" value="GPI INOSITOL-DEACYLASE"/>
    <property type="match status" value="1"/>
</dbReference>
<dbReference type="AlphaFoldDB" id="A0A8J2WL48"/>
<dbReference type="OrthoDB" id="348976at2759"/>
<sequence length="533" mass="56380">MVDAPLRLLACVLPATALSQGRGYGSTSAATKTIVSGLTQLVNLNGGAKPANKKRPRRFASLTPQQVKAGLADDFRNEYLWSGRITPELYDEACVFTDPTLSFRGLDVFEANLRNLDPWIERFVPSERRRVDLYALAVDGTAITASWRMVGTLALPWRPRLDLNGTTTYTLNGAGAPSAFVTNPGPRPNLFLRRRRPHFLLRRDVGALGGRGPVAALDTGGPGSRGNRRAGVLARPARGPGADPEGARAARESADGRGPAGSGAGAFVRYEFAPTAPRAGFGNDAADYATPLGLPEETGLAAALGRRGFRVEVVPVARGDWLQVLTRGGRDPDFLLFEKARRTSPAFRWYADKVSETLGKVDGPVLLVGHSAGGWLAKLACLLDGAVAARTVGVVTLGAPHVPPPEGTPCATRGVLADVAGAAWPDVALITVASDAIRGDRGGDVEAATAADAYGRVSGNPEGLGDSVVPLSAAHLPEADLQLTLPCRHSINVAGTSVPTDDWYGAERWVDAWLGPALDVVSKPRWLRKLVRR</sequence>
<comment type="caution">
    <text evidence="2">The sequence shown here is derived from an EMBL/GenBank/DDBJ whole genome shotgun (WGS) entry which is preliminary data.</text>
</comment>
<dbReference type="SUPFAM" id="SSF53474">
    <property type="entry name" value="alpha/beta-Hydrolases"/>
    <property type="match status" value="1"/>
</dbReference>
<evidence type="ECO:0000313" key="2">
    <source>
        <dbReference type="EMBL" id="CAH0372465.1"/>
    </source>
</evidence>
<dbReference type="Pfam" id="PF10184">
    <property type="entry name" value="DUF2358"/>
    <property type="match status" value="1"/>
</dbReference>
<feature type="compositionally biased region" description="Basic and acidic residues" evidence="1">
    <location>
        <begin position="245"/>
        <end position="255"/>
    </location>
</feature>
<gene>
    <name evidence="2" type="ORF">PECAL_3P24640</name>
</gene>
<accession>A0A8J2WL48</accession>
<keyword evidence="3" id="KW-1185">Reference proteome</keyword>
<evidence type="ECO:0000256" key="1">
    <source>
        <dbReference type="SAM" id="MobiDB-lite"/>
    </source>
</evidence>
<evidence type="ECO:0000313" key="3">
    <source>
        <dbReference type="Proteomes" id="UP000789595"/>
    </source>
</evidence>
<reference evidence="2" key="1">
    <citation type="submission" date="2021-11" db="EMBL/GenBank/DDBJ databases">
        <authorList>
            <consortium name="Genoscope - CEA"/>
            <person name="William W."/>
        </authorList>
    </citation>
    <scope>NUCLEOTIDE SEQUENCE</scope>
</reference>
<evidence type="ECO:0008006" key="4">
    <source>
        <dbReference type="Google" id="ProtNLM"/>
    </source>
</evidence>
<proteinExistence type="predicted"/>
<dbReference type="Proteomes" id="UP000789595">
    <property type="component" value="Unassembled WGS sequence"/>
</dbReference>
<organism evidence="2 3">
    <name type="scientific">Pelagomonas calceolata</name>
    <dbReference type="NCBI Taxonomy" id="35677"/>
    <lineage>
        <taxon>Eukaryota</taxon>
        <taxon>Sar</taxon>
        <taxon>Stramenopiles</taxon>
        <taxon>Ochrophyta</taxon>
        <taxon>Pelagophyceae</taxon>
        <taxon>Pelagomonadales</taxon>
        <taxon>Pelagomonadaceae</taxon>
        <taxon>Pelagomonas</taxon>
    </lineage>
</organism>
<dbReference type="SUPFAM" id="SSF54427">
    <property type="entry name" value="NTF2-like"/>
    <property type="match status" value="1"/>
</dbReference>
<dbReference type="PANTHER" id="PTHR47909">
    <property type="entry name" value="ALPHA/BETA-HYDROLASES SUPERFAMILY PROTEIN"/>
    <property type="match status" value="1"/>
</dbReference>
<dbReference type="EMBL" id="CAKKNE010000003">
    <property type="protein sequence ID" value="CAH0372465.1"/>
    <property type="molecule type" value="Genomic_DNA"/>
</dbReference>
<name>A0A8J2WL48_9STRA</name>
<dbReference type="Gene3D" id="3.40.50.1820">
    <property type="entry name" value="alpha/beta hydrolase"/>
    <property type="match status" value="1"/>
</dbReference>
<dbReference type="InterPro" id="IPR029058">
    <property type="entry name" value="AB_hydrolase_fold"/>
</dbReference>
<feature type="region of interest" description="Disordered" evidence="1">
    <location>
        <begin position="212"/>
        <end position="262"/>
    </location>
</feature>
<dbReference type="InterPro" id="IPR018790">
    <property type="entry name" value="DUF2358"/>
</dbReference>